<keyword evidence="3" id="KW-1015">Disulfide bond</keyword>
<evidence type="ECO:0000256" key="2">
    <source>
        <dbReference type="ARBA" id="ARBA00022982"/>
    </source>
</evidence>
<dbReference type="HOGENOM" id="CLU_090389_14_1_1"/>
<evidence type="ECO:0000313" key="8">
    <source>
        <dbReference type="EMBL" id="AQK87099.1"/>
    </source>
</evidence>
<dbReference type="OMA" id="VIACHTI"/>
<dbReference type="ExpressionAtlas" id="B6SHW5">
    <property type="expression patterns" value="baseline and differential"/>
</dbReference>
<dbReference type="InterPro" id="IPR050620">
    <property type="entry name" value="Thioredoxin_H-type-like"/>
</dbReference>
<organism evidence="6">
    <name type="scientific">Zea mays</name>
    <name type="common">Maize</name>
    <dbReference type="NCBI Taxonomy" id="4577"/>
    <lineage>
        <taxon>Eukaryota</taxon>
        <taxon>Viridiplantae</taxon>
        <taxon>Streptophyta</taxon>
        <taxon>Embryophyta</taxon>
        <taxon>Tracheophyta</taxon>
        <taxon>Spermatophyta</taxon>
        <taxon>Magnoliopsida</taxon>
        <taxon>Liliopsida</taxon>
        <taxon>Poales</taxon>
        <taxon>Poaceae</taxon>
        <taxon>PACMAD clade</taxon>
        <taxon>Panicoideae</taxon>
        <taxon>Andropogonodae</taxon>
        <taxon>Andropogoneae</taxon>
        <taxon>Tripsacinae</taxon>
        <taxon>Zea</taxon>
    </lineage>
</organism>
<reference evidence="6" key="1">
    <citation type="journal article" date="2009" name="Plant Mol. Biol.">
        <title>Insights into corn genes derived from large-scale cDNA sequencing.</title>
        <authorList>
            <person name="Alexandrov N.N."/>
            <person name="Brover V.V."/>
            <person name="Freidin S."/>
            <person name="Troukhan M.E."/>
            <person name="Tatarinova T.V."/>
            <person name="Zhang H."/>
            <person name="Swaller T.J."/>
            <person name="Lu Y.P."/>
            <person name="Bouck J."/>
            <person name="Flavell R.B."/>
            <person name="Feldmann K.A."/>
        </authorList>
    </citation>
    <scope>NUCLEOTIDE SEQUENCE</scope>
</reference>
<reference evidence="7" key="3">
    <citation type="submission" date="2015-12" db="EMBL/GenBank/DDBJ databases">
        <title>Update maize B73 reference genome by single molecule sequencing technologies.</title>
        <authorList>
            <consortium name="Maize Genome Sequencing Project"/>
            <person name="Ware D."/>
        </authorList>
    </citation>
    <scope>NUCLEOTIDE SEQUENCE</scope>
    <source>
        <tissue evidence="7">Seedling</tissue>
    </source>
</reference>
<reference evidence="9" key="4">
    <citation type="submission" date="2019-07" db="EMBL/GenBank/DDBJ databases">
        <authorList>
            <person name="Seetharam A."/>
            <person name="Woodhouse M."/>
            <person name="Cannon E."/>
        </authorList>
    </citation>
    <scope>NUCLEOTIDE SEQUENCE [LARGE SCALE GENOMIC DNA]</scope>
    <source>
        <strain evidence="9">cv. B73</strain>
    </source>
</reference>
<reference evidence="10" key="2">
    <citation type="journal article" date="2009" name="Science">
        <title>The B73 maize genome: complexity, diversity, and dynamics.</title>
        <authorList>
            <person name="Schnable P.S."/>
            <person name="Ware D."/>
            <person name="Fulton R.S."/>
            <person name="Stein J.C."/>
            <person name="Wei F."/>
            <person name="Pasternak S."/>
            <person name="Liang C."/>
            <person name="Zhang J."/>
            <person name="Fulton L."/>
            <person name="Graves T.A."/>
            <person name="Minx P."/>
            <person name="Reily A.D."/>
            <person name="Courtney L."/>
            <person name="Kruchowski S.S."/>
            <person name="Tomlinson C."/>
            <person name="Strong C."/>
            <person name="Delehaunty K."/>
            <person name="Fronick C."/>
            <person name="Courtney B."/>
            <person name="Rock S.M."/>
            <person name="Belter E."/>
            <person name="Du F."/>
            <person name="Kim K."/>
            <person name="Abbott R.M."/>
            <person name="Cotton M."/>
            <person name="Levy A."/>
            <person name="Marchetto P."/>
            <person name="Ochoa K."/>
            <person name="Jackson S.M."/>
            <person name="Gillam B."/>
            <person name="Chen W."/>
            <person name="Yan L."/>
            <person name="Higginbotham J."/>
            <person name="Cardenas M."/>
            <person name="Waligorski J."/>
            <person name="Applebaum E."/>
            <person name="Phelps L."/>
            <person name="Falcone J."/>
            <person name="Kanchi K."/>
            <person name="Thane T."/>
            <person name="Scimone A."/>
            <person name="Thane N."/>
            <person name="Henke J."/>
            <person name="Wang T."/>
            <person name="Ruppert J."/>
            <person name="Shah N."/>
            <person name="Rotter K."/>
            <person name="Hodges J."/>
            <person name="Ingenthron E."/>
            <person name="Cordes M."/>
            <person name="Kohlberg S."/>
            <person name="Sgro J."/>
            <person name="Delgado B."/>
            <person name="Mead K."/>
            <person name="Chinwalla A."/>
            <person name="Leonard S."/>
            <person name="Crouse K."/>
            <person name="Collura K."/>
            <person name="Kudrna D."/>
            <person name="Currie J."/>
            <person name="He R."/>
            <person name="Angelova A."/>
            <person name="Rajasekar S."/>
            <person name="Mueller T."/>
            <person name="Lomeli R."/>
            <person name="Scara G."/>
            <person name="Ko A."/>
            <person name="Delaney K."/>
            <person name="Wissotski M."/>
            <person name="Lopez G."/>
            <person name="Campos D."/>
            <person name="Braidotti M."/>
            <person name="Ashley E."/>
            <person name="Golser W."/>
            <person name="Kim H."/>
            <person name="Lee S."/>
            <person name="Lin J."/>
            <person name="Dujmic Z."/>
            <person name="Kim W."/>
            <person name="Talag J."/>
            <person name="Zuccolo A."/>
            <person name="Fan C."/>
            <person name="Sebastian A."/>
            <person name="Kramer M."/>
            <person name="Spiegel L."/>
            <person name="Nascimento L."/>
            <person name="Zutavern T."/>
            <person name="Miller B."/>
            <person name="Ambroise C."/>
            <person name="Muller S."/>
            <person name="Spooner W."/>
            <person name="Narechania A."/>
            <person name="Ren L."/>
            <person name="Wei S."/>
            <person name="Kumari S."/>
            <person name="Faga B."/>
            <person name="Levy M.J."/>
            <person name="McMahan L."/>
            <person name="Van Buren P."/>
            <person name="Vaughn M.W."/>
            <person name="Ying K."/>
            <person name="Yeh C.-T."/>
            <person name="Emrich S.J."/>
            <person name="Jia Y."/>
            <person name="Kalyanaraman A."/>
            <person name="Hsia A.-P."/>
            <person name="Barbazuk W.B."/>
            <person name="Baucom R.S."/>
            <person name="Brutnell T.P."/>
            <person name="Carpita N.C."/>
            <person name="Chaparro C."/>
            <person name="Chia J.-M."/>
            <person name="Deragon J.-M."/>
            <person name="Estill J.C."/>
            <person name="Fu Y."/>
            <person name="Jeddeloh J.A."/>
            <person name="Han Y."/>
            <person name="Lee H."/>
            <person name="Li P."/>
            <person name="Lisch D.R."/>
            <person name="Liu S."/>
            <person name="Liu Z."/>
            <person name="Nagel D.H."/>
            <person name="McCann M.C."/>
            <person name="SanMiguel P."/>
            <person name="Myers A.M."/>
            <person name="Nettleton D."/>
            <person name="Nguyen J."/>
            <person name="Penning B.W."/>
            <person name="Ponnala L."/>
            <person name="Schneider K.L."/>
            <person name="Schwartz D.C."/>
            <person name="Sharma A."/>
            <person name="Soderlund C."/>
            <person name="Springer N.M."/>
            <person name="Sun Q."/>
            <person name="Wang H."/>
            <person name="Waterman M."/>
            <person name="Westerman R."/>
            <person name="Wolfgruber T.K."/>
            <person name="Yang L."/>
            <person name="Yu Y."/>
            <person name="Zhang L."/>
            <person name="Zhou S."/>
            <person name="Zhu Q."/>
            <person name="Bennetzen J.L."/>
            <person name="Dawe R.K."/>
            <person name="Jiang J."/>
            <person name="Jiang N."/>
            <person name="Presting G.G."/>
            <person name="Wessler S.R."/>
            <person name="Aluru S."/>
            <person name="Martienssen R.A."/>
            <person name="Clifton S.W."/>
            <person name="McCombie W.R."/>
            <person name="Wing R.A."/>
            <person name="Wilson R.K."/>
        </authorList>
    </citation>
    <scope>NUCLEOTIDE SEQUENCE [LARGE SCALE GENOMIC DNA]</scope>
    <source>
        <strain evidence="10">cv. B73</strain>
    </source>
</reference>
<evidence type="ECO:0000259" key="5">
    <source>
        <dbReference type="PROSITE" id="PS51352"/>
    </source>
</evidence>
<gene>
    <name evidence="7" type="ORF">ZEAMMB73_Zm00001d038652</name>
    <name evidence="8" type="ORF">ZEAMMB73_Zm00001d038653</name>
</gene>
<dbReference type="PRINTS" id="PR00421">
    <property type="entry name" value="THIOREDOXIN"/>
</dbReference>
<dbReference type="EMBL" id="EU952613">
    <property type="protein sequence ID" value="ACG24731.1"/>
    <property type="molecule type" value="mRNA"/>
</dbReference>
<keyword evidence="4" id="KW-0676">Redox-active center</keyword>
<dbReference type="PROSITE" id="PS00194">
    <property type="entry name" value="THIOREDOXIN_1"/>
    <property type="match status" value="1"/>
</dbReference>
<evidence type="ECO:0000313" key="9">
    <source>
        <dbReference type="EnsemblPlants" id="Zm00001eb292340_P001"/>
    </source>
</evidence>
<dbReference type="eggNOG" id="KOG0907">
    <property type="taxonomic scope" value="Eukaryota"/>
</dbReference>
<dbReference type="Gene3D" id="3.40.30.10">
    <property type="entry name" value="Glutaredoxin"/>
    <property type="match status" value="1"/>
</dbReference>
<proteinExistence type="evidence at protein level"/>
<keyword evidence="11" id="KW-1267">Proteomics identification</keyword>
<dbReference type="CDD" id="cd02947">
    <property type="entry name" value="TRX_family"/>
    <property type="match status" value="1"/>
</dbReference>
<keyword evidence="10" id="KW-1185">Reference proteome</keyword>
<dbReference type="EMBL" id="CM000782">
    <property type="protein sequence ID" value="AQK87099.1"/>
    <property type="molecule type" value="Genomic_DNA"/>
</dbReference>
<name>B6SHW5_MAIZE</name>
<dbReference type="Pfam" id="PF00085">
    <property type="entry name" value="Thioredoxin"/>
    <property type="match status" value="1"/>
</dbReference>
<dbReference type="EMBL" id="EU952330">
    <property type="protein sequence ID" value="ACG24448.1"/>
    <property type="molecule type" value="mRNA"/>
</dbReference>
<evidence type="ECO:0007829" key="11">
    <source>
        <dbReference type="PeptideAtlas" id="B6SHW5"/>
    </source>
</evidence>
<keyword evidence="2" id="KW-0249">Electron transport</keyword>
<protein>
    <submittedName>
        <fullName evidence="6">Thioredoxin H-type</fullName>
    </submittedName>
    <submittedName>
        <fullName evidence="7">Thioredoxin H4</fullName>
    </submittedName>
</protein>
<evidence type="ECO:0000313" key="10">
    <source>
        <dbReference type="Proteomes" id="UP000007305"/>
    </source>
</evidence>
<evidence type="ECO:0000313" key="6">
    <source>
        <dbReference type="EMBL" id="ACG24448.1"/>
    </source>
</evidence>
<sequence length="128" mass="13911">MAASEAAAAAATPVTPTEGTVIAIHSLEEWSIQIEEANSAKKLVVIDFTATWCPPCRAMAPIFADMAKKSPNVVFLKVDVDEMKTIAEQFSVEAMPTFLFMREGDVKDRVVGAAKEELARKLELHMAS</sequence>
<feature type="domain" description="Thioredoxin" evidence="5">
    <location>
        <begin position="3"/>
        <end position="127"/>
    </location>
</feature>
<dbReference type="PANTHER" id="PTHR10438:SF417">
    <property type="entry name" value="THIOREDOXIN H5"/>
    <property type="match status" value="1"/>
</dbReference>
<dbReference type="FunFam" id="3.40.30.10:FF:000245">
    <property type="entry name" value="Thioredoxin"/>
    <property type="match status" value="1"/>
</dbReference>
<keyword evidence="1" id="KW-0813">Transport</keyword>
<dbReference type="EMBL" id="EU960336">
    <property type="protein sequence ID" value="ACG32454.1"/>
    <property type="molecule type" value="mRNA"/>
</dbReference>
<dbReference type="Gramene" id="Zm00001eb292340_T001">
    <property type="protein sequence ID" value="Zm00001eb292340_P001"/>
    <property type="gene ID" value="Zm00001eb292340"/>
</dbReference>
<evidence type="ECO:0000313" key="7">
    <source>
        <dbReference type="EMBL" id="AQK87098.1"/>
    </source>
</evidence>
<dbReference type="SUPFAM" id="SSF52833">
    <property type="entry name" value="Thioredoxin-like"/>
    <property type="match status" value="1"/>
</dbReference>
<dbReference type="PANTHER" id="PTHR10438">
    <property type="entry name" value="THIOREDOXIN"/>
    <property type="match status" value="1"/>
</dbReference>
<dbReference type="InterPro" id="IPR017937">
    <property type="entry name" value="Thioredoxin_CS"/>
</dbReference>
<dbReference type="AlphaFoldDB" id="B6SHW5"/>
<dbReference type="PaxDb" id="4577-GRMZM2G424053_P02"/>
<evidence type="ECO:0000256" key="4">
    <source>
        <dbReference type="ARBA" id="ARBA00023284"/>
    </source>
</evidence>
<dbReference type="PROSITE" id="PS51352">
    <property type="entry name" value="THIOREDOXIN_2"/>
    <property type="match status" value="1"/>
</dbReference>
<accession>B6SHW5</accession>
<dbReference type="EnsemblPlants" id="Zm00001eb292340_T001">
    <property type="protein sequence ID" value="Zm00001eb292340_P001"/>
    <property type="gene ID" value="Zm00001eb292340"/>
</dbReference>
<dbReference type="InterPro" id="IPR036249">
    <property type="entry name" value="Thioredoxin-like_sf"/>
</dbReference>
<evidence type="ECO:0000256" key="1">
    <source>
        <dbReference type="ARBA" id="ARBA00022448"/>
    </source>
</evidence>
<reference evidence="9" key="5">
    <citation type="submission" date="2021-05" db="UniProtKB">
        <authorList>
            <consortium name="EnsemblPlants"/>
        </authorList>
    </citation>
    <scope>IDENTIFICATION</scope>
    <source>
        <strain evidence="9">cv. B73</strain>
    </source>
</reference>
<evidence type="ECO:0000256" key="3">
    <source>
        <dbReference type="ARBA" id="ARBA00023157"/>
    </source>
</evidence>
<dbReference type="Proteomes" id="UP000007305">
    <property type="component" value="Chromosome 6"/>
</dbReference>
<dbReference type="EMBL" id="CM000782">
    <property type="protein sequence ID" value="AQK87098.1"/>
    <property type="molecule type" value="Genomic_DNA"/>
</dbReference>
<dbReference type="InterPro" id="IPR013766">
    <property type="entry name" value="Thioredoxin_domain"/>
</dbReference>